<dbReference type="GO" id="GO:0071111">
    <property type="term" value="F:cyclic-guanylate-specific phosphodiesterase activity"/>
    <property type="evidence" value="ECO:0007669"/>
    <property type="project" value="InterPro"/>
</dbReference>
<accession>D4GNQ1</accession>
<dbReference type="PANTHER" id="PTHR33121">
    <property type="entry name" value="CYCLIC DI-GMP PHOSPHODIESTERASE PDEF"/>
    <property type="match status" value="1"/>
</dbReference>
<dbReference type="InterPro" id="IPR029016">
    <property type="entry name" value="GAF-like_dom_sf"/>
</dbReference>
<dbReference type="SMART" id="SM00065">
    <property type="entry name" value="GAF"/>
    <property type="match status" value="1"/>
</dbReference>
<sequence length="602" mass="67444">MSNPERRTHMLMNLDGDHERRTRALEALRYPDESRDDVLRKFVRLASQALNIPGSFISVIDDEFQYIRASHNFKLERSSREDSLCRYAVDSDAAVVVPDTFLDNRFAAHPLIIGAPFIRFYAGVPLKNRDGINLGTLCVTDIQPHPFTPAQITTLTLLSSLVMSFLEAWHSAGFIDPVTNLPNRQRLIRDMHYLAAAGDTTLRRLVLIDCIDMPRAYELARSMGMAPVESLLKDVATLLPLRLRPAPSDILYTVATGRFAVLTRADSRISANWVACQMAGISADLGEGLSVGLSTHTGEVDFVSGIFPPHETLRQAVSALHEAIDRGLPSLRFSEATDNKRTQDFTLVNDLARALRENSGLYLVYQPKICLQSGKPIGLEALIRWRHPVHGELSPASFIPLAEQTEILTSLTTWVIDNVITRLKRLRNSCIQLPITINVSERDFSIDGFADVLEERMLKAKLPTSLLGIECLETERIVESPSAMRGLEMLKLRGFGISLDDFGTGYSNISYLRRMPLDVIKLDRSLISELSSDTASRIIARNIIAMLKELDYVVLAEGVECVDTVEALTEYGCDQAQGFFYSRPLADSELDHWLHWKLREMC</sequence>
<reference evidence="2 3" key="1">
    <citation type="journal article" date="2010" name="J. Bacteriol.">
        <title>Genome sequence of Pantoea ananatis LMG20103, the causative agent of Eucalyptus blight and dieback.</title>
        <authorList>
            <person name="De Maayer P."/>
            <person name="Chan W.Y."/>
            <person name="Venter S.N."/>
            <person name="Toth I.K."/>
            <person name="Birch P.R."/>
            <person name="Joubert F."/>
            <person name="Coutinho T.A."/>
        </authorList>
    </citation>
    <scope>NUCLEOTIDE SEQUENCE [LARGE SCALE GENOMIC DNA]</scope>
    <source>
        <strain evidence="2 3">LMG 20103</strain>
    </source>
</reference>
<evidence type="ECO:0000313" key="2">
    <source>
        <dbReference type="EMBL" id="ADD78606.1"/>
    </source>
</evidence>
<evidence type="ECO:0000259" key="1">
    <source>
        <dbReference type="PROSITE" id="PS50883"/>
    </source>
</evidence>
<organism evidence="2 3">
    <name type="scientific">Pantoea ananatis (strain LMG 20103)</name>
    <dbReference type="NCBI Taxonomy" id="706191"/>
    <lineage>
        <taxon>Bacteria</taxon>
        <taxon>Pseudomonadati</taxon>
        <taxon>Pseudomonadota</taxon>
        <taxon>Gammaproteobacteria</taxon>
        <taxon>Enterobacterales</taxon>
        <taxon>Erwiniaceae</taxon>
        <taxon>Pantoea</taxon>
    </lineage>
</organism>
<dbReference type="eggNOG" id="COG2203">
    <property type="taxonomic scope" value="Bacteria"/>
</dbReference>
<evidence type="ECO:0000313" key="3">
    <source>
        <dbReference type="Proteomes" id="UP000001702"/>
    </source>
</evidence>
<dbReference type="InterPro" id="IPR050706">
    <property type="entry name" value="Cyclic-di-GMP_PDE-like"/>
</dbReference>
<dbReference type="CDD" id="cd01948">
    <property type="entry name" value="EAL"/>
    <property type="match status" value="1"/>
</dbReference>
<dbReference type="InterPro" id="IPR043128">
    <property type="entry name" value="Rev_trsase/Diguanyl_cyclase"/>
</dbReference>
<dbReference type="Pfam" id="PF00563">
    <property type="entry name" value="EAL"/>
    <property type="match status" value="1"/>
</dbReference>
<dbReference type="InterPro" id="IPR001633">
    <property type="entry name" value="EAL_dom"/>
</dbReference>
<keyword evidence="3" id="KW-1185">Reference proteome</keyword>
<dbReference type="EMBL" id="CP001875">
    <property type="protein sequence ID" value="ADD78606.1"/>
    <property type="molecule type" value="Genomic_DNA"/>
</dbReference>
<dbReference type="eggNOG" id="COG2200">
    <property type="taxonomic scope" value="Bacteria"/>
</dbReference>
<dbReference type="eggNOG" id="COG2199">
    <property type="taxonomic scope" value="Bacteria"/>
</dbReference>
<dbReference type="Pfam" id="PF01590">
    <property type="entry name" value="GAF"/>
    <property type="match status" value="1"/>
</dbReference>
<dbReference type="SMART" id="SM00052">
    <property type="entry name" value="EAL"/>
    <property type="match status" value="1"/>
</dbReference>
<dbReference type="SUPFAM" id="SSF55781">
    <property type="entry name" value="GAF domain-like"/>
    <property type="match status" value="1"/>
</dbReference>
<proteinExistence type="predicted"/>
<feature type="domain" description="EAL" evidence="1">
    <location>
        <begin position="344"/>
        <end position="598"/>
    </location>
</feature>
<dbReference type="Gene3D" id="3.30.450.40">
    <property type="match status" value="1"/>
</dbReference>
<dbReference type="KEGG" id="pam:PANA_3439"/>
<dbReference type="AlphaFoldDB" id="D4GNQ1"/>
<dbReference type="PANTHER" id="PTHR33121:SF70">
    <property type="entry name" value="SIGNALING PROTEIN YKOW"/>
    <property type="match status" value="1"/>
</dbReference>
<dbReference type="SUPFAM" id="SSF141868">
    <property type="entry name" value="EAL domain-like"/>
    <property type="match status" value="1"/>
</dbReference>
<dbReference type="Gene3D" id="3.20.20.450">
    <property type="entry name" value="EAL domain"/>
    <property type="match status" value="1"/>
</dbReference>
<gene>
    <name evidence="2" type="primary">yddU</name>
    <name evidence="2" type="ordered locus">PANA_3439</name>
</gene>
<dbReference type="STRING" id="706191.PANA_3439"/>
<dbReference type="HOGENOM" id="CLU_000445_70_34_6"/>
<dbReference type="InterPro" id="IPR035919">
    <property type="entry name" value="EAL_sf"/>
</dbReference>
<dbReference type="Proteomes" id="UP000001702">
    <property type="component" value="Chromosome"/>
</dbReference>
<dbReference type="PROSITE" id="PS50883">
    <property type="entry name" value="EAL"/>
    <property type="match status" value="1"/>
</dbReference>
<dbReference type="Gene3D" id="3.30.70.270">
    <property type="match status" value="1"/>
</dbReference>
<protein>
    <submittedName>
        <fullName evidence="2">YddU</fullName>
    </submittedName>
</protein>
<dbReference type="InterPro" id="IPR003018">
    <property type="entry name" value="GAF"/>
</dbReference>
<name>D4GNQ1_PANAM</name>